<comment type="caution">
    <text evidence="8">The sequence shown here is derived from an EMBL/GenBank/DDBJ whole genome shotgun (WGS) entry which is preliminary data.</text>
</comment>
<evidence type="ECO:0000313" key="9">
    <source>
        <dbReference type="Proteomes" id="UP000036834"/>
    </source>
</evidence>
<dbReference type="InterPro" id="IPR032466">
    <property type="entry name" value="Metal_Hydrolase"/>
</dbReference>
<dbReference type="SUPFAM" id="SSF51556">
    <property type="entry name" value="Metallo-dependent hydrolases"/>
    <property type="match status" value="1"/>
</dbReference>
<name>A0A0K9Z1G8_9BACL</name>
<evidence type="ECO:0000313" key="8">
    <source>
        <dbReference type="EMBL" id="KNB74305.1"/>
    </source>
</evidence>
<dbReference type="EMBL" id="LGIQ01000002">
    <property type="protein sequence ID" value="KNB74305.1"/>
    <property type="molecule type" value="Genomic_DNA"/>
</dbReference>
<evidence type="ECO:0000259" key="5">
    <source>
        <dbReference type="Pfam" id="PF01979"/>
    </source>
</evidence>
<dbReference type="SUPFAM" id="SSF51338">
    <property type="entry name" value="Composite domain of metallo-dependent hydrolases"/>
    <property type="match status" value="1"/>
</dbReference>
<dbReference type="EMBL" id="BJON01000006">
    <property type="protein sequence ID" value="GED68118.1"/>
    <property type="molecule type" value="Genomic_DNA"/>
</dbReference>
<proteinExistence type="inferred from homology"/>
<sequence length="584" mass="64587">MRVRPLSSEAHVKLMRVSRRLAPADLWIQGANVFNVYTKEWMQVHVVTSGERIAYVGEKEPLVDEHTQIIDATEKYVVPGYIEPHAHPFQWYNPYTLADFALKHGTTTLVSDSLMLMNLPFGQVKEIMESLAEHPVKQFFWARLDPQTGKDHPQFTKEGLARMLEHPLVVQGGELTSWSGVLSEDEKILFGLKHALDLGKRMEGHHPGASVETLNIASAAGITACHEGITAEDLLYRLRLGMYATLRHSSIRPDLPDLVKGWLELEQPWSPRMMLTSDGSTPPMHRNGLMDGTIRVAIEAGMPPEEAYVMASLNPAVYYGMDGEVGGIAPGRLADLLVLPDKYEPTPELVIANGKCAARNDTLLAPTVQAQWEKVQFPPVDGLEQQTSADWFQLRPEAEQTPVLYMLNAVITRLEMTELPIDENGYVSIEHDPQLAYIASIDPTGGRRTLAVLHGYGSDLEGLASSYTASEDWIVIGRDPDAMKQALDRMRAIGGGVVLVDGGTITVECPLPLAGRFSDAPMEEVIEMAEELTQKLRQKGHTHLDPLYSILFFTATHLPYARLTSEGIIDVKSGKLLVPSLPLG</sequence>
<evidence type="ECO:0000256" key="4">
    <source>
        <dbReference type="ARBA" id="ARBA00047720"/>
    </source>
</evidence>
<dbReference type="Pfam" id="PF13382">
    <property type="entry name" value="Adenine_deam_C"/>
    <property type="match status" value="1"/>
</dbReference>
<evidence type="ECO:0000313" key="10">
    <source>
        <dbReference type="Proteomes" id="UP000319578"/>
    </source>
</evidence>
<evidence type="ECO:0000256" key="1">
    <source>
        <dbReference type="ARBA" id="ARBA00006773"/>
    </source>
</evidence>
<dbReference type="Pfam" id="PF01979">
    <property type="entry name" value="Amidohydro_1"/>
    <property type="match status" value="1"/>
</dbReference>
<dbReference type="EC" id="3.5.4.2" evidence="2"/>
<comment type="similarity">
    <text evidence="1">Belongs to the metallo-dependent hydrolases superfamily. Adenine deaminase family.</text>
</comment>
<protein>
    <recommendedName>
        <fullName evidence="2">adenine deaminase</fullName>
        <ecNumber evidence="2">3.5.4.2</ecNumber>
    </recommendedName>
</protein>
<dbReference type="Proteomes" id="UP000036834">
    <property type="component" value="Unassembled WGS sequence"/>
</dbReference>
<dbReference type="STRING" id="54915.ADS79_00905"/>
<dbReference type="Gene3D" id="3.20.20.140">
    <property type="entry name" value="Metal-dependent hydrolases"/>
    <property type="match status" value="1"/>
</dbReference>
<evidence type="ECO:0000313" key="7">
    <source>
        <dbReference type="EMBL" id="GED68118.1"/>
    </source>
</evidence>
<dbReference type="InterPro" id="IPR011059">
    <property type="entry name" value="Metal-dep_hydrolase_composite"/>
</dbReference>
<reference evidence="7 10" key="3">
    <citation type="submission" date="2019-06" db="EMBL/GenBank/DDBJ databases">
        <title>Whole genome shotgun sequence of Brevibacillus reuszeri NBRC 15719.</title>
        <authorList>
            <person name="Hosoyama A."/>
            <person name="Uohara A."/>
            <person name="Ohji S."/>
            <person name="Ichikawa N."/>
        </authorList>
    </citation>
    <scope>NUCLEOTIDE SEQUENCE [LARGE SCALE GENOMIC DNA]</scope>
    <source>
        <strain evidence="7 10">NBRC 15719</strain>
    </source>
</reference>
<gene>
    <name evidence="7" type="primary">yerA</name>
    <name evidence="8" type="ORF">ADS79_00905</name>
    <name evidence="7" type="ORF">BRE01_18200</name>
</gene>
<dbReference type="PANTHER" id="PTHR11113:SF6">
    <property type="entry name" value="ADENINE DEAMINASE YERA-RELATED"/>
    <property type="match status" value="1"/>
</dbReference>
<dbReference type="Gene3D" id="2.30.40.10">
    <property type="entry name" value="Urease, subunit C, domain 1"/>
    <property type="match status" value="1"/>
</dbReference>
<evidence type="ECO:0000256" key="2">
    <source>
        <dbReference type="ARBA" id="ARBA00012782"/>
    </source>
</evidence>
<dbReference type="InterPro" id="IPR006680">
    <property type="entry name" value="Amidohydro-rel"/>
</dbReference>
<dbReference type="GO" id="GO:0000034">
    <property type="term" value="F:adenine deaminase activity"/>
    <property type="evidence" value="ECO:0007669"/>
    <property type="project" value="UniProtKB-EC"/>
</dbReference>
<dbReference type="RefSeq" id="WP_049736542.1">
    <property type="nucleotide sequence ID" value="NZ_BJON01000006.1"/>
</dbReference>
<dbReference type="Proteomes" id="UP000319578">
    <property type="component" value="Unassembled WGS sequence"/>
</dbReference>
<comment type="catalytic activity">
    <reaction evidence="4">
        <text>adenine + H2O + H(+) = hypoxanthine + NH4(+)</text>
        <dbReference type="Rhea" id="RHEA:23688"/>
        <dbReference type="ChEBI" id="CHEBI:15377"/>
        <dbReference type="ChEBI" id="CHEBI:15378"/>
        <dbReference type="ChEBI" id="CHEBI:16708"/>
        <dbReference type="ChEBI" id="CHEBI:17368"/>
        <dbReference type="ChEBI" id="CHEBI:28938"/>
        <dbReference type="EC" id="3.5.4.2"/>
    </reaction>
</comment>
<accession>A0A0K9Z1G8</accession>
<keyword evidence="10" id="KW-1185">Reference proteome</keyword>
<evidence type="ECO:0000256" key="3">
    <source>
        <dbReference type="ARBA" id="ARBA00022801"/>
    </source>
</evidence>
<dbReference type="OrthoDB" id="9775607at2"/>
<keyword evidence="3" id="KW-0378">Hydrolase</keyword>
<evidence type="ECO:0000259" key="6">
    <source>
        <dbReference type="Pfam" id="PF13382"/>
    </source>
</evidence>
<dbReference type="InterPro" id="IPR026912">
    <property type="entry name" value="Adenine_deam_C"/>
</dbReference>
<organism evidence="8 9">
    <name type="scientific">Brevibacillus reuszeri</name>
    <dbReference type="NCBI Taxonomy" id="54915"/>
    <lineage>
        <taxon>Bacteria</taxon>
        <taxon>Bacillati</taxon>
        <taxon>Bacillota</taxon>
        <taxon>Bacilli</taxon>
        <taxon>Bacillales</taxon>
        <taxon>Paenibacillaceae</taxon>
        <taxon>Brevibacillus</taxon>
    </lineage>
</organism>
<dbReference type="PANTHER" id="PTHR11113">
    <property type="entry name" value="N-ACETYLGLUCOSAMINE-6-PHOSPHATE DEACETYLASE"/>
    <property type="match status" value="1"/>
</dbReference>
<feature type="domain" description="Adenine deaminase C-terminal" evidence="6">
    <location>
        <begin position="410"/>
        <end position="573"/>
    </location>
</feature>
<dbReference type="AlphaFoldDB" id="A0A0K9Z1G8"/>
<reference evidence="9" key="1">
    <citation type="submission" date="2015-07" db="EMBL/GenBank/DDBJ databases">
        <title>Genome sequencing project for genomic taxonomy and phylogenomics of Bacillus-like bacteria.</title>
        <authorList>
            <person name="Liu B."/>
            <person name="Wang J."/>
            <person name="Zhu Y."/>
            <person name="Liu G."/>
            <person name="Chen Q."/>
            <person name="Chen Z."/>
            <person name="Lan J."/>
            <person name="Che J."/>
            <person name="Ge C."/>
            <person name="Shi H."/>
            <person name="Pan Z."/>
            <person name="Liu X."/>
        </authorList>
    </citation>
    <scope>NUCLEOTIDE SEQUENCE [LARGE SCALE GENOMIC DNA]</scope>
    <source>
        <strain evidence="9">DSM 9887</strain>
    </source>
</reference>
<reference evidence="8" key="2">
    <citation type="submission" date="2015-07" db="EMBL/GenBank/DDBJ databases">
        <title>MeaNS - Measles Nucleotide Surveillance Program.</title>
        <authorList>
            <person name="Tran T."/>
            <person name="Druce J."/>
        </authorList>
    </citation>
    <scope>NUCLEOTIDE SEQUENCE</scope>
    <source>
        <strain evidence="8">DSM 9887</strain>
    </source>
</reference>
<dbReference type="PATRIC" id="fig|54915.3.peg.5325"/>
<feature type="domain" description="Amidohydrolase-related" evidence="5">
    <location>
        <begin position="76"/>
        <end position="355"/>
    </location>
</feature>